<sequence length="314" mass="36323">MTGHDKTSLYAKHYNPIDEVHELVSKYELIQHPSAALHHIKRDADFYGLFCEIIERQISIIMSRSQAFDDGHVTVYDKCLLALCRNGQYIDSVSGQELYIREFMGIDPNAPEPAVEEIIAKHTWTKGILAKFSQPRTNALTAAEIVAVKTEAVTAIDSSPQNSGPFSDSYIESYEIPNTGNPVINEHIYRLIEVYFEAKYEFYKLKSSDYQENASAAKYLRDSAENALNYINMHRLTPEVLIRELETVSDYANTKSVEFLGGKKRRFEIRKDSSRGERPMRRPMHHRSPSPYYKGQRGGYSRERYRHKRGRREW</sequence>
<proteinExistence type="predicted"/>
<keyword evidence="3" id="KW-1185">Reference proteome</keyword>
<reference evidence="2" key="1">
    <citation type="submission" date="2021-12" db="EMBL/GenBank/DDBJ databases">
        <title>Convergent genome expansion in fungi linked to evolution of root-endophyte symbiosis.</title>
        <authorList>
            <consortium name="DOE Joint Genome Institute"/>
            <person name="Ke Y.-H."/>
            <person name="Bonito G."/>
            <person name="Liao H.-L."/>
            <person name="Looney B."/>
            <person name="Rojas-Flechas A."/>
            <person name="Nash J."/>
            <person name="Hameed K."/>
            <person name="Schadt C."/>
            <person name="Martin F."/>
            <person name="Crous P.W."/>
            <person name="Miettinen O."/>
            <person name="Magnuson J.K."/>
            <person name="Labbe J."/>
            <person name="Jacobson D."/>
            <person name="Doktycz M.J."/>
            <person name="Veneault-Fourrey C."/>
            <person name="Kuo A."/>
            <person name="Mondo S."/>
            <person name="Calhoun S."/>
            <person name="Riley R."/>
            <person name="Ohm R."/>
            <person name="LaButti K."/>
            <person name="Andreopoulos B."/>
            <person name="Pangilinan J."/>
            <person name="Nolan M."/>
            <person name="Tritt A."/>
            <person name="Clum A."/>
            <person name="Lipzen A."/>
            <person name="Daum C."/>
            <person name="Barry K."/>
            <person name="Grigoriev I.V."/>
            <person name="Vilgalys R."/>
        </authorList>
    </citation>
    <scope>NUCLEOTIDE SEQUENCE</scope>
    <source>
        <strain evidence="2">PMI_201</strain>
    </source>
</reference>
<dbReference type="Proteomes" id="UP001201262">
    <property type="component" value="Unassembled WGS sequence"/>
</dbReference>
<name>A0AAD4PZK6_9EURO</name>
<feature type="region of interest" description="Disordered" evidence="1">
    <location>
        <begin position="268"/>
        <end position="314"/>
    </location>
</feature>
<evidence type="ECO:0000256" key="1">
    <source>
        <dbReference type="SAM" id="MobiDB-lite"/>
    </source>
</evidence>
<dbReference type="RefSeq" id="XP_046071393.1">
    <property type="nucleotide sequence ID" value="XM_046221835.1"/>
</dbReference>
<evidence type="ECO:0000313" key="3">
    <source>
        <dbReference type="Proteomes" id="UP001201262"/>
    </source>
</evidence>
<organism evidence="2 3">
    <name type="scientific">Talaromyces proteolyticus</name>
    <dbReference type="NCBI Taxonomy" id="1131652"/>
    <lineage>
        <taxon>Eukaryota</taxon>
        <taxon>Fungi</taxon>
        <taxon>Dikarya</taxon>
        <taxon>Ascomycota</taxon>
        <taxon>Pezizomycotina</taxon>
        <taxon>Eurotiomycetes</taxon>
        <taxon>Eurotiomycetidae</taxon>
        <taxon>Eurotiales</taxon>
        <taxon>Trichocomaceae</taxon>
        <taxon>Talaromyces</taxon>
        <taxon>Talaromyces sect. Bacilispori</taxon>
    </lineage>
</organism>
<dbReference type="GeneID" id="70252122"/>
<dbReference type="EMBL" id="JAJTJA010000007">
    <property type="protein sequence ID" value="KAH8696457.1"/>
    <property type="molecule type" value="Genomic_DNA"/>
</dbReference>
<comment type="caution">
    <text evidence="2">The sequence shown here is derived from an EMBL/GenBank/DDBJ whole genome shotgun (WGS) entry which is preliminary data.</text>
</comment>
<protein>
    <submittedName>
        <fullName evidence="2">Uncharacterized protein</fullName>
    </submittedName>
</protein>
<gene>
    <name evidence="2" type="ORF">BGW36DRAFT_451988</name>
</gene>
<feature type="compositionally biased region" description="Basic residues" evidence="1">
    <location>
        <begin position="304"/>
        <end position="314"/>
    </location>
</feature>
<accession>A0AAD4PZK6</accession>
<feature type="compositionally biased region" description="Basic and acidic residues" evidence="1">
    <location>
        <begin position="269"/>
        <end position="280"/>
    </location>
</feature>
<evidence type="ECO:0000313" key="2">
    <source>
        <dbReference type="EMBL" id="KAH8696457.1"/>
    </source>
</evidence>
<dbReference type="AlphaFoldDB" id="A0AAD4PZK6"/>